<dbReference type="Proteomes" id="UP001642360">
    <property type="component" value="Unassembled WGS sequence"/>
</dbReference>
<sequence>MDLKFNAAECQMDTLSAGLSFYSCMISSWIAAAAGSSSISFHSCIYYSWILTVHATIHVAAAA</sequence>
<gene>
    <name evidence="1" type="ORF">ILEXP_LOCUS39527</name>
</gene>
<evidence type="ECO:0000313" key="2">
    <source>
        <dbReference type="Proteomes" id="UP001642360"/>
    </source>
</evidence>
<comment type="caution">
    <text evidence="1">The sequence shown here is derived from an EMBL/GenBank/DDBJ whole genome shotgun (WGS) entry which is preliminary data.</text>
</comment>
<reference evidence="1 2" key="1">
    <citation type="submission" date="2024-02" db="EMBL/GenBank/DDBJ databases">
        <authorList>
            <person name="Vignale AGUSTIN F."/>
            <person name="Sosa J E."/>
            <person name="Modenutti C."/>
        </authorList>
    </citation>
    <scope>NUCLEOTIDE SEQUENCE [LARGE SCALE GENOMIC DNA]</scope>
</reference>
<dbReference type="PROSITE" id="PS51257">
    <property type="entry name" value="PROKAR_LIPOPROTEIN"/>
    <property type="match status" value="1"/>
</dbReference>
<evidence type="ECO:0000313" key="1">
    <source>
        <dbReference type="EMBL" id="CAK9170040.1"/>
    </source>
</evidence>
<feature type="non-terminal residue" evidence="1">
    <location>
        <position position="63"/>
    </location>
</feature>
<proteinExistence type="predicted"/>
<organism evidence="1 2">
    <name type="scientific">Ilex paraguariensis</name>
    <name type="common">yerba mate</name>
    <dbReference type="NCBI Taxonomy" id="185542"/>
    <lineage>
        <taxon>Eukaryota</taxon>
        <taxon>Viridiplantae</taxon>
        <taxon>Streptophyta</taxon>
        <taxon>Embryophyta</taxon>
        <taxon>Tracheophyta</taxon>
        <taxon>Spermatophyta</taxon>
        <taxon>Magnoliopsida</taxon>
        <taxon>eudicotyledons</taxon>
        <taxon>Gunneridae</taxon>
        <taxon>Pentapetalae</taxon>
        <taxon>asterids</taxon>
        <taxon>campanulids</taxon>
        <taxon>Aquifoliales</taxon>
        <taxon>Aquifoliaceae</taxon>
        <taxon>Ilex</taxon>
    </lineage>
</organism>
<protein>
    <submittedName>
        <fullName evidence="1">Uncharacterized protein</fullName>
    </submittedName>
</protein>
<dbReference type="AlphaFoldDB" id="A0ABC8TKQ3"/>
<name>A0ABC8TKQ3_9AQUA</name>
<dbReference type="EMBL" id="CAUOFW020005415">
    <property type="protein sequence ID" value="CAK9170040.1"/>
    <property type="molecule type" value="Genomic_DNA"/>
</dbReference>
<accession>A0ABC8TKQ3</accession>
<keyword evidence="2" id="KW-1185">Reference proteome</keyword>